<evidence type="ECO:0000313" key="11">
    <source>
        <dbReference type="Proteomes" id="UP000747542"/>
    </source>
</evidence>
<organism evidence="10 11">
    <name type="scientific">Homarus americanus</name>
    <name type="common">American lobster</name>
    <dbReference type="NCBI Taxonomy" id="6706"/>
    <lineage>
        <taxon>Eukaryota</taxon>
        <taxon>Metazoa</taxon>
        <taxon>Ecdysozoa</taxon>
        <taxon>Arthropoda</taxon>
        <taxon>Crustacea</taxon>
        <taxon>Multicrustacea</taxon>
        <taxon>Malacostraca</taxon>
        <taxon>Eumalacostraca</taxon>
        <taxon>Eucarida</taxon>
        <taxon>Decapoda</taxon>
        <taxon>Pleocyemata</taxon>
        <taxon>Astacidea</taxon>
        <taxon>Nephropoidea</taxon>
        <taxon>Nephropidae</taxon>
        <taxon>Homarus</taxon>
    </lineage>
</organism>
<evidence type="ECO:0000256" key="5">
    <source>
        <dbReference type="ARBA" id="ARBA00022792"/>
    </source>
</evidence>
<evidence type="ECO:0000256" key="3">
    <source>
        <dbReference type="ARBA" id="ARBA00010117"/>
    </source>
</evidence>
<dbReference type="EMBL" id="JAHLQT010029607">
    <property type="protein sequence ID" value="KAG7161205.1"/>
    <property type="molecule type" value="Genomic_DNA"/>
</dbReference>
<evidence type="ECO:0000256" key="7">
    <source>
        <dbReference type="ARBA" id="ARBA00023128"/>
    </source>
</evidence>
<evidence type="ECO:0000256" key="1">
    <source>
        <dbReference type="ARBA" id="ARBA00004434"/>
    </source>
</evidence>
<evidence type="ECO:0000313" key="10">
    <source>
        <dbReference type="EMBL" id="KAG7161205.1"/>
    </source>
</evidence>
<comment type="pathway">
    <text evidence="2">Energy metabolism; oxidative phosphorylation.</text>
</comment>
<keyword evidence="11" id="KW-1185">Reference proteome</keyword>
<dbReference type="Gene3D" id="4.10.81.10">
    <property type="entry name" value="Cytochrome c oxidase, subunit 8"/>
    <property type="match status" value="1"/>
</dbReference>
<sequence length="70" mass="7591">MFALRTAVTQVARANTTMVMAKRTSVISGPPTVKVSFAEKMVHGGVIMVGCCAVPAWVLAHIKEYRGREE</sequence>
<dbReference type="InterPro" id="IPR036548">
    <property type="entry name" value="Cyt_c_oxidase_su8_sf"/>
</dbReference>
<dbReference type="GO" id="GO:0045277">
    <property type="term" value="C:respiratory chain complex IV"/>
    <property type="evidence" value="ECO:0007669"/>
    <property type="project" value="InterPro"/>
</dbReference>
<keyword evidence="4 9" id="KW-0812">Transmembrane</keyword>
<keyword evidence="8 9" id="KW-0472">Membrane</keyword>
<dbReference type="GO" id="GO:0006123">
    <property type="term" value="P:mitochondrial electron transport, cytochrome c to oxygen"/>
    <property type="evidence" value="ECO:0007669"/>
    <property type="project" value="InterPro"/>
</dbReference>
<keyword evidence="6 9" id="KW-1133">Transmembrane helix</keyword>
<reference evidence="10" key="1">
    <citation type="journal article" date="2021" name="Sci. Adv.">
        <title>The American lobster genome reveals insights on longevity, neural, and immune adaptations.</title>
        <authorList>
            <person name="Polinski J.M."/>
            <person name="Zimin A.V."/>
            <person name="Clark K.F."/>
            <person name="Kohn A.B."/>
            <person name="Sadowski N."/>
            <person name="Timp W."/>
            <person name="Ptitsyn A."/>
            <person name="Khanna P."/>
            <person name="Romanova D.Y."/>
            <person name="Williams P."/>
            <person name="Greenwood S.J."/>
            <person name="Moroz L.L."/>
            <person name="Walt D.R."/>
            <person name="Bodnar A.G."/>
        </authorList>
    </citation>
    <scope>NUCLEOTIDE SEQUENCE</scope>
    <source>
        <strain evidence="10">GMGI-L3</strain>
    </source>
</reference>
<keyword evidence="5" id="KW-0999">Mitochondrion inner membrane</keyword>
<dbReference type="PANTHER" id="PTHR16717:SF5">
    <property type="entry name" value="CYTOCHROME C OXIDASE SUBUNIT 8, ISOFORM A"/>
    <property type="match status" value="1"/>
</dbReference>
<evidence type="ECO:0000256" key="6">
    <source>
        <dbReference type="ARBA" id="ARBA00022989"/>
    </source>
</evidence>
<comment type="subcellular location">
    <subcellularLocation>
        <location evidence="1">Mitochondrion inner membrane</location>
        <topology evidence="1">Single-pass membrane protein</topology>
    </subcellularLocation>
</comment>
<dbReference type="GO" id="GO:0005743">
    <property type="term" value="C:mitochondrial inner membrane"/>
    <property type="evidence" value="ECO:0007669"/>
    <property type="project" value="UniProtKB-SubCell"/>
</dbReference>
<dbReference type="SUPFAM" id="SSF81431">
    <property type="entry name" value="Mitochondrial cytochrome c oxidase subunit VIIIb (aka IX)"/>
    <property type="match status" value="1"/>
</dbReference>
<evidence type="ECO:0000256" key="8">
    <source>
        <dbReference type="ARBA" id="ARBA00023136"/>
    </source>
</evidence>
<proteinExistence type="inferred from homology"/>
<protein>
    <submittedName>
        <fullName evidence="10">Putative Cytochrome oxidase c subunit VIII-containing protein</fullName>
    </submittedName>
</protein>
<name>A0A8J5JNV7_HOMAM</name>
<gene>
    <name evidence="10" type="ORF">Hamer_G016257</name>
</gene>
<accession>A0A8J5JNV7</accession>
<evidence type="ECO:0000256" key="4">
    <source>
        <dbReference type="ARBA" id="ARBA00022692"/>
    </source>
</evidence>
<dbReference type="UniPathway" id="UPA00705"/>
<evidence type="ECO:0000256" key="2">
    <source>
        <dbReference type="ARBA" id="ARBA00004673"/>
    </source>
</evidence>
<dbReference type="Pfam" id="PF02285">
    <property type="entry name" value="COX8"/>
    <property type="match status" value="1"/>
</dbReference>
<comment type="caution">
    <text evidence="10">The sequence shown here is derived from an EMBL/GenBank/DDBJ whole genome shotgun (WGS) entry which is preliminary data.</text>
</comment>
<keyword evidence="7" id="KW-0496">Mitochondrion</keyword>
<evidence type="ECO:0000256" key="9">
    <source>
        <dbReference type="SAM" id="Phobius"/>
    </source>
</evidence>
<dbReference type="Proteomes" id="UP000747542">
    <property type="component" value="Unassembled WGS sequence"/>
</dbReference>
<dbReference type="InterPro" id="IPR003205">
    <property type="entry name" value="Cyt_c_oxidase_su8"/>
</dbReference>
<dbReference type="PANTHER" id="PTHR16717">
    <property type="entry name" value="CYTOCHROME C OXIDASE POLYPEPTIDE VIII"/>
    <property type="match status" value="1"/>
</dbReference>
<feature type="transmembrane region" description="Helical" evidence="9">
    <location>
        <begin position="41"/>
        <end position="60"/>
    </location>
</feature>
<dbReference type="AlphaFoldDB" id="A0A8J5JNV7"/>
<comment type="similarity">
    <text evidence="3">Belongs to the cytochrome c oxidase VIII family.</text>
</comment>